<evidence type="ECO:0000313" key="2">
    <source>
        <dbReference type="EMBL" id="KIM68972.1"/>
    </source>
</evidence>
<evidence type="ECO:0000313" key="3">
    <source>
        <dbReference type="Proteomes" id="UP000053989"/>
    </source>
</evidence>
<dbReference type="InterPro" id="IPR027417">
    <property type="entry name" value="P-loop_NTPase"/>
</dbReference>
<dbReference type="InParanoid" id="A0A0C3AVJ1"/>
<sequence length="271" mass="30729">MERQQHRSNVVIFGDKGAGKSSLVNLILGSQPAKIASDASGSTLDAKPYDMTIQDTLFRIYDTAGLHEVQAVDDPDRLIGAVNKAYRLVQSVADTGGIDLLLLCIQKDRFVDTWRYDYKLFYEFLCHGMVPVALVITHFDHEESEVDWWTENQAEFAGKDFHIIKHICITANPEFNAAYEASRKKIHDLLLGHYYDKQHAAREKVRRFVHVVHKALEVVGIHSRSKEKTRILGECGLGDGEVKQVLRRIAHMDADIAASTYRQPPSNHIKY</sequence>
<dbReference type="EMBL" id="KN822007">
    <property type="protein sequence ID" value="KIM68972.1"/>
    <property type="molecule type" value="Genomic_DNA"/>
</dbReference>
<dbReference type="GO" id="GO:0002098">
    <property type="term" value="P:tRNA wobble uridine modification"/>
    <property type="evidence" value="ECO:0007669"/>
    <property type="project" value="TreeGrafter"/>
</dbReference>
<accession>A0A0C3AVJ1</accession>
<dbReference type="OrthoDB" id="8954335at2759"/>
<dbReference type="GO" id="GO:0030488">
    <property type="term" value="P:tRNA methylation"/>
    <property type="evidence" value="ECO:0007669"/>
    <property type="project" value="TreeGrafter"/>
</dbReference>
<dbReference type="Pfam" id="PF01926">
    <property type="entry name" value="MMR_HSR1"/>
    <property type="match status" value="1"/>
</dbReference>
<reference evidence="3" key="2">
    <citation type="submission" date="2015-01" db="EMBL/GenBank/DDBJ databases">
        <title>Evolutionary Origins and Diversification of the Mycorrhizal Mutualists.</title>
        <authorList>
            <consortium name="DOE Joint Genome Institute"/>
            <consortium name="Mycorrhizal Genomics Consortium"/>
            <person name="Kohler A."/>
            <person name="Kuo A."/>
            <person name="Nagy L.G."/>
            <person name="Floudas D."/>
            <person name="Copeland A."/>
            <person name="Barry K.W."/>
            <person name="Cichocki N."/>
            <person name="Veneault-Fourrey C."/>
            <person name="LaButti K."/>
            <person name="Lindquist E.A."/>
            <person name="Lipzen A."/>
            <person name="Lundell T."/>
            <person name="Morin E."/>
            <person name="Murat C."/>
            <person name="Riley R."/>
            <person name="Ohm R."/>
            <person name="Sun H."/>
            <person name="Tunlid A."/>
            <person name="Henrissat B."/>
            <person name="Grigoriev I.V."/>
            <person name="Hibbett D.S."/>
            <person name="Martin F."/>
        </authorList>
    </citation>
    <scope>NUCLEOTIDE SEQUENCE [LARGE SCALE GENOMIC DNA]</scope>
    <source>
        <strain evidence="3">Foug A</strain>
    </source>
</reference>
<proteinExistence type="predicted"/>
<evidence type="ECO:0000259" key="1">
    <source>
        <dbReference type="Pfam" id="PF01926"/>
    </source>
</evidence>
<name>A0A0C3AVJ1_9AGAM</name>
<dbReference type="SUPFAM" id="SSF52540">
    <property type="entry name" value="P-loop containing nucleoside triphosphate hydrolases"/>
    <property type="match status" value="1"/>
</dbReference>
<organism evidence="2 3">
    <name type="scientific">Scleroderma citrinum Foug A</name>
    <dbReference type="NCBI Taxonomy" id="1036808"/>
    <lineage>
        <taxon>Eukaryota</taxon>
        <taxon>Fungi</taxon>
        <taxon>Dikarya</taxon>
        <taxon>Basidiomycota</taxon>
        <taxon>Agaricomycotina</taxon>
        <taxon>Agaricomycetes</taxon>
        <taxon>Agaricomycetidae</taxon>
        <taxon>Boletales</taxon>
        <taxon>Sclerodermatineae</taxon>
        <taxon>Sclerodermataceae</taxon>
        <taxon>Scleroderma</taxon>
    </lineage>
</organism>
<dbReference type="GO" id="GO:0005737">
    <property type="term" value="C:cytoplasm"/>
    <property type="evidence" value="ECO:0007669"/>
    <property type="project" value="TreeGrafter"/>
</dbReference>
<dbReference type="InterPro" id="IPR006073">
    <property type="entry name" value="GTP-bd"/>
</dbReference>
<gene>
    <name evidence="2" type="ORF">SCLCIDRAFT_1208380</name>
</gene>
<feature type="domain" description="G" evidence="1">
    <location>
        <begin position="9"/>
        <end position="107"/>
    </location>
</feature>
<dbReference type="PANTHER" id="PTHR42714">
    <property type="entry name" value="TRNA MODIFICATION GTPASE GTPBP3"/>
    <property type="match status" value="1"/>
</dbReference>
<dbReference type="Proteomes" id="UP000053989">
    <property type="component" value="Unassembled WGS sequence"/>
</dbReference>
<protein>
    <recommendedName>
        <fullName evidence="1">G domain-containing protein</fullName>
    </recommendedName>
</protein>
<dbReference type="HOGENOM" id="CLU_050405_0_0_1"/>
<dbReference type="AlphaFoldDB" id="A0A0C3AVJ1"/>
<reference evidence="2 3" key="1">
    <citation type="submission" date="2014-04" db="EMBL/GenBank/DDBJ databases">
        <authorList>
            <consortium name="DOE Joint Genome Institute"/>
            <person name="Kuo A."/>
            <person name="Kohler A."/>
            <person name="Nagy L.G."/>
            <person name="Floudas D."/>
            <person name="Copeland A."/>
            <person name="Barry K.W."/>
            <person name="Cichocki N."/>
            <person name="Veneault-Fourrey C."/>
            <person name="LaButti K."/>
            <person name="Lindquist E.A."/>
            <person name="Lipzen A."/>
            <person name="Lundell T."/>
            <person name="Morin E."/>
            <person name="Murat C."/>
            <person name="Sun H."/>
            <person name="Tunlid A."/>
            <person name="Henrissat B."/>
            <person name="Grigoriev I.V."/>
            <person name="Hibbett D.S."/>
            <person name="Martin F."/>
            <person name="Nordberg H.P."/>
            <person name="Cantor M.N."/>
            <person name="Hua S.X."/>
        </authorList>
    </citation>
    <scope>NUCLEOTIDE SEQUENCE [LARGE SCALE GENOMIC DNA]</scope>
    <source>
        <strain evidence="2 3">Foug A</strain>
    </source>
</reference>
<keyword evidence="3" id="KW-1185">Reference proteome</keyword>
<dbReference type="Gene3D" id="3.40.50.300">
    <property type="entry name" value="P-loop containing nucleotide triphosphate hydrolases"/>
    <property type="match status" value="1"/>
</dbReference>
<dbReference type="GO" id="GO:0005525">
    <property type="term" value="F:GTP binding"/>
    <property type="evidence" value="ECO:0007669"/>
    <property type="project" value="InterPro"/>
</dbReference>
<dbReference type="PANTHER" id="PTHR42714:SF6">
    <property type="entry name" value="TRANSLATION INITIATION FACTOR IF-2"/>
    <property type="match status" value="1"/>
</dbReference>